<gene>
    <name evidence="8" type="ORF">ACFSUO_09420</name>
</gene>
<dbReference type="InterPro" id="IPR011701">
    <property type="entry name" value="MFS"/>
</dbReference>
<dbReference type="Gene3D" id="1.20.1250.20">
    <property type="entry name" value="MFS general substrate transporter like domains"/>
    <property type="match status" value="1"/>
</dbReference>
<accession>A0ABW5V7B6</accession>
<feature type="transmembrane region" description="Helical" evidence="6">
    <location>
        <begin position="369"/>
        <end position="388"/>
    </location>
</feature>
<dbReference type="EMBL" id="JBHUNA010000020">
    <property type="protein sequence ID" value="MFD2761188.1"/>
    <property type="molecule type" value="Genomic_DNA"/>
</dbReference>
<comment type="subcellular location">
    <subcellularLocation>
        <location evidence="1">Cell membrane</location>
        <topology evidence="1">Multi-pass membrane protein</topology>
    </subcellularLocation>
</comment>
<organism evidence="8 9">
    <name type="scientific">Lentibacillus juripiscarius</name>
    <dbReference type="NCBI Taxonomy" id="257446"/>
    <lineage>
        <taxon>Bacteria</taxon>
        <taxon>Bacillati</taxon>
        <taxon>Bacillota</taxon>
        <taxon>Bacilli</taxon>
        <taxon>Bacillales</taxon>
        <taxon>Bacillaceae</taxon>
        <taxon>Lentibacillus</taxon>
    </lineage>
</organism>
<feature type="transmembrane region" description="Helical" evidence="6">
    <location>
        <begin position="168"/>
        <end position="187"/>
    </location>
</feature>
<proteinExistence type="predicted"/>
<evidence type="ECO:0000313" key="9">
    <source>
        <dbReference type="Proteomes" id="UP001597502"/>
    </source>
</evidence>
<dbReference type="PROSITE" id="PS50850">
    <property type="entry name" value="MFS"/>
    <property type="match status" value="1"/>
</dbReference>
<dbReference type="SUPFAM" id="SSF103473">
    <property type="entry name" value="MFS general substrate transporter"/>
    <property type="match status" value="1"/>
</dbReference>
<evidence type="ECO:0000313" key="8">
    <source>
        <dbReference type="EMBL" id="MFD2761188.1"/>
    </source>
</evidence>
<feature type="transmembrane region" description="Helical" evidence="6">
    <location>
        <begin position="12"/>
        <end position="36"/>
    </location>
</feature>
<dbReference type="CDD" id="cd17339">
    <property type="entry name" value="MFS_NIMT_CynX_like"/>
    <property type="match status" value="1"/>
</dbReference>
<keyword evidence="5 6" id="KW-0472">Membrane</keyword>
<evidence type="ECO:0000259" key="7">
    <source>
        <dbReference type="PROSITE" id="PS50850"/>
    </source>
</evidence>
<name>A0ABW5V7B6_9BACI</name>
<evidence type="ECO:0000256" key="2">
    <source>
        <dbReference type="ARBA" id="ARBA00022448"/>
    </source>
</evidence>
<dbReference type="InterPro" id="IPR020846">
    <property type="entry name" value="MFS_dom"/>
</dbReference>
<evidence type="ECO:0000256" key="1">
    <source>
        <dbReference type="ARBA" id="ARBA00004651"/>
    </source>
</evidence>
<feature type="transmembrane region" description="Helical" evidence="6">
    <location>
        <begin position="249"/>
        <end position="268"/>
    </location>
</feature>
<keyword evidence="2" id="KW-0813">Transport</keyword>
<keyword evidence="3 6" id="KW-0812">Transmembrane</keyword>
<keyword evidence="4 6" id="KW-1133">Transmembrane helix</keyword>
<dbReference type="Proteomes" id="UP001597502">
    <property type="component" value="Unassembled WGS sequence"/>
</dbReference>
<sequence>MTHNHPKQLYRFLLVAGIVLVAFNLRPAITSVGPVIGIIRDDVGLSNWSAGMLTSLPLIAFAFMSPVAPRLGNRFTNERTIIAGLILLLFGISIRSISVMLLLFAGTLFIGMGIAILNVLLPGVIKEKFPQKVGLMTSVYTTAMGTFAAAASGLSIPFAEGLGTGWQLALFVWVAPAVLGIIVWIYLSRKAKEDEDADMKYASVRDNRMWSSPLAWQVACYMGLQSFIFYVTISWLPEILHDNGLSMGTAGWMLSFAQFIGLPASFAVPVVASKLKSQRSIVLALGLCALGGYSGLQIGDSFVVMVISTILIGITLSGTFALALAFLGMRARNSRHAAELSGMAQSLGYTLAAVGPMFIGFLYDMTHAWTVPLITLICVAIMVMAFGMGAGRDQYVLEADTATE</sequence>
<dbReference type="PANTHER" id="PTHR23523">
    <property type="match status" value="1"/>
</dbReference>
<feature type="transmembrane region" description="Helical" evidence="6">
    <location>
        <begin position="48"/>
        <end position="68"/>
    </location>
</feature>
<dbReference type="InterPro" id="IPR036259">
    <property type="entry name" value="MFS_trans_sf"/>
</dbReference>
<reference evidence="9" key="1">
    <citation type="journal article" date="2019" name="Int. J. Syst. Evol. Microbiol.">
        <title>The Global Catalogue of Microorganisms (GCM) 10K type strain sequencing project: providing services to taxonomists for standard genome sequencing and annotation.</title>
        <authorList>
            <consortium name="The Broad Institute Genomics Platform"/>
            <consortium name="The Broad Institute Genome Sequencing Center for Infectious Disease"/>
            <person name="Wu L."/>
            <person name="Ma J."/>
        </authorList>
    </citation>
    <scope>NUCLEOTIDE SEQUENCE [LARGE SCALE GENOMIC DNA]</scope>
    <source>
        <strain evidence="9">TISTR 1535</strain>
    </source>
</reference>
<dbReference type="RefSeq" id="WP_382393421.1">
    <property type="nucleotide sequence ID" value="NZ_JBHUNA010000020.1"/>
</dbReference>
<dbReference type="InterPro" id="IPR052524">
    <property type="entry name" value="MFS_Cyanate_Porter"/>
</dbReference>
<feature type="transmembrane region" description="Helical" evidence="6">
    <location>
        <begin position="302"/>
        <end position="327"/>
    </location>
</feature>
<evidence type="ECO:0000256" key="4">
    <source>
        <dbReference type="ARBA" id="ARBA00022989"/>
    </source>
</evidence>
<evidence type="ECO:0000256" key="5">
    <source>
        <dbReference type="ARBA" id="ARBA00023136"/>
    </source>
</evidence>
<feature type="transmembrane region" description="Helical" evidence="6">
    <location>
        <begin position="214"/>
        <end position="237"/>
    </location>
</feature>
<evidence type="ECO:0000256" key="3">
    <source>
        <dbReference type="ARBA" id="ARBA00022692"/>
    </source>
</evidence>
<dbReference type="Pfam" id="PF07690">
    <property type="entry name" value="MFS_1"/>
    <property type="match status" value="1"/>
</dbReference>
<protein>
    <submittedName>
        <fullName evidence="8">CynX/NimT family MFS transporter</fullName>
    </submittedName>
</protein>
<feature type="transmembrane region" description="Helical" evidence="6">
    <location>
        <begin position="133"/>
        <end position="156"/>
    </location>
</feature>
<feature type="transmembrane region" description="Helical" evidence="6">
    <location>
        <begin position="280"/>
        <end position="296"/>
    </location>
</feature>
<comment type="caution">
    <text evidence="8">The sequence shown here is derived from an EMBL/GenBank/DDBJ whole genome shotgun (WGS) entry which is preliminary data.</text>
</comment>
<feature type="domain" description="Major facilitator superfamily (MFS) profile" evidence="7">
    <location>
        <begin position="12"/>
        <end position="393"/>
    </location>
</feature>
<feature type="transmembrane region" description="Helical" evidence="6">
    <location>
        <begin position="80"/>
        <end position="97"/>
    </location>
</feature>
<keyword evidence="9" id="KW-1185">Reference proteome</keyword>
<evidence type="ECO:0000256" key="6">
    <source>
        <dbReference type="SAM" id="Phobius"/>
    </source>
</evidence>
<dbReference type="PANTHER" id="PTHR23523:SF2">
    <property type="entry name" value="2-NITROIMIDAZOLE TRANSPORTER"/>
    <property type="match status" value="1"/>
</dbReference>
<feature type="transmembrane region" description="Helical" evidence="6">
    <location>
        <begin position="347"/>
        <end position="363"/>
    </location>
</feature>
<feature type="transmembrane region" description="Helical" evidence="6">
    <location>
        <begin position="103"/>
        <end position="121"/>
    </location>
</feature>